<dbReference type="NCBIfam" id="NF033668">
    <property type="entry name" value="rSAM_PA0069"/>
    <property type="match status" value="1"/>
</dbReference>
<keyword evidence="2" id="KW-0408">Iron</keyword>
<dbReference type="GO" id="GO:0046872">
    <property type="term" value="F:metal ion binding"/>
    <property type="evidence" value="ECO:0007669"/>
    <property type="project" value="UniProtKB-KW"/>
</dbReference>
<accession>A0A2R5FBZ2</accession>
<evidence type="ECO:0000313" key="6">
    <source>
        <dbReference type="Proteomes" id="UP000245081"/>
    </source>
</evidence>
<dbReference type="InterPro" id="IPR007197">
    <property type="entry name" value="rSAM"/>
</dbReference>
<dbReference type="SFLD" id="SFLDS00029">
    <property type="entry name" value="Radical_SAM"/>
    <property type="match status" value="1"/>
</dbReference>
<dbReference type="SFLD" id="SFLDG01084">
    <property type="entry name" value="Uncharacterised_Radical_SAM_Su"/>
    <property type="match status" value="1"/>
</dbReference>
<sequence>MRFVNDRTTNAFRPLIFKGRGTSSNEVGRFEHLTREQVDDGWGTLDEDLPPLRTEVTLDATRSIINYNESPDIPFDRSINAYRGCEHGCVYCFARPSHAYLGLSPGLDFESKLFVKPDAAALLRKELAHPKYRCAPIAMGTNTDPYQPIERQYRATRQILEVLAECKHPVTIVTKSALIERDLDILGPMAKLGLAHAAVSVTTLDRTLSRHLEPRAAAPQRRLETIARLTEAGVPTTVMTAPMIPALNDNEMEAILEAAHQSGARSAAYVLLRLPHELVGLFEEWLQLHVPLKAEHVMSLIRQSRGGKAYDSTFHKRMQGEGLFAQMLAQRFRLAVKRLGLQDRSRLDTTLFQPPRDNSLQMDLF</sequence>
<dbReference type="CDD" id="cd01335">
    <property type="entry name" value="Radical_SAM"/>
    <property type="match status" value="1"/>
</dbReference>
<dbReference type="PANTHER" id="PTHR43432">
    <property type="entry name" value="SLR0285 PROTEIN"/>
    <property type="match status" value="1"/>
</dbReference>
<evidence type="ECO:0000256" key="1">
    <source>
        <dbReference type="ARBA" id="ARBA00022723"/>
    </source>
</evidence>
<dbReference type="GO" id="GO:0016829">
    <property type="term" value="F:lyase activity"/>
    <property type="evidence" value="ECO:0007669"/>
    <property type="project" value="UniProtKB-KW"/>
</dbReference>
<evidence type="ECO:0000313" key="5">
    <source>
        <dbReference type="EMBL" id="GBG15068.1"/>
    </source>
</evidence>
<comment type="caution">
    <text evidence="5">The sequence shown here is derived from an EMBL/GenBank/DDBJ whole genome shotgun (WGS) entry which is preliminary data.</text>
</comment>
<evidence type="ECO:0000256" key="3">
    <source>
        <dbReference type="ARBA" id="ARBA00023014"/>
    </source>
</evidence>
<dbReference type="SUPFAM" id="SSF102114">
    <property type="entry name" value="Radical SAM enzymes"/>
    <property type="match status" value="1"/>
</dbReference>
<dbReference type="EMBL" id="BDOQ01000013">
    <property type="protein sequence ID" value="GBG15068.1"/>
    <property type="molecule type" value="Genomic_DNA"/>
</dbReference>
<dbReference type="SMART" id="SM00729">
    <property type="entry name" value="Elp3"/>
    <property type="match status" value="1"/>
</dbReference>
<dbReference type="GO" id="GO:0051536">
    <property type="term" value="F:iron-sulfur cluster binding"/>
    <property type="evidence" value="ECO:0007669"/>
    <property type="project" value="UniProtKB-KW"/>
</dbReference>
<keyword evidence="1" id="KW-0479">Metal-binding</keyword>
<organism evidence="5 6">
    <name type="scientific">Novimethylophilus kurashikiensis</name>
    <dbReference type="NCBI Taxonomy" id="1825523"/>
    <lineage>
        <taxon>Bacteria</taxon>
        <taxon>Pseudomonadati</taxon>
        <taxon>Pseudomonadota</taxon>
        <taxon>Betaproteobacteria</taxon>
        <taxon>Nitrosomonadales</taxon>
        <taxon>Methylophilaceae</taxon>
        <taxon>Novimethylophilus</taxon>
    </lineage>
</organism>
<dbReference type="Gene3D" id="3.80.30.30">
    <property type="match status" value="1"/>
</dbReference>
<protein>
    <submittedName>
        <fullName evidence="5">DNA repair photolyase</fullName>
    </submittedName>
</protein>
<dbReference type="OrthoDB" id="9785699at2"/>
<feature type="domain" description="Radical SAM core" evidence="4">
    <location>
        <begin position="71"/>
        <end position="308"/>
    </location>
</feature>
<evidence type="ECO:0000259" key="4">
    <source>
        <dbReference type="PROSITE" id="PS51918"/>
    </source>
</evidence>
<dbReference type="Pfam" id="PF04055">
    <property type="entry name" value="Radical_SAM"/>
    <property type="match status" value="1"/>
</dbReference>
<dbReference type="InterPro" id="IPR040086">
    <property type="entry name" value="MJ0683-like"/>
</dbReference>
<reference evidence="5 6" key="1">
    <citation type="journal article" date="2018" name="Environ. Microbiol.">
        <title>Isolation and genomic characterization of Novimethylophilus kurashikiensis gen. nov. sp. nov., a new lanthanide-dependent methylotrophic species of Methylophilaceae.</title>
        <authorList>
            <person name="Lv H."/>
            <person name="Sahin N."/>
            <person name="Tani A."/>
        </authorList>
    </citation>
    <scope>NUCLEOTIDE SEQUENCE [LARGE SCALE GENOMIC DNA]</scope>
    <source>
        <strain evidence="5 6">La2-4</strain>
    </source>
</reference>
<proteinExistence type="predicted"/>
<keyword evidence="3" id="KW-0411">Iron-sulfur</keyword>
<evidence type="ECO:0000256" key="2">
    <source>
        <dbReference type="ARBA" id="ARBA00023004"/>
    </source>
</evidence>
<keyword evidence="5" id="KW-0456">Lyase</keyword>
<dbReference type="InterPro" id="IPR006638">
    <property type="entry name" value="Elp3/MiaA/NifB-like_rSAM"/>
</dbReference>
<keyword evidence="6" id="KW-1185">Reference proteome</keyword>
<gene>
    <name evidence="5" type="ORF">NMK_2669</name>
</gene>
<dbReference type="InterPro" id="IPR058240">
    <property type="entry name" value="rSAM_sf"/>
</dbReference>
<dbReference type="PANTHER" id="PTHR43432:SF3">
    <property type="entry name" value="SLR0285 PROTEIN"/>
    <property type="match status" value="1"/>
</dbReference>
<dbReference type="PROSITE" id="PS51918">
    <property type="entry name" value="RADICAL_SAM"/>
    <property type="match status" value="1"/>
</dbReference>
<dbReference type="Proteomes" id="UP000245081">
    <property type="component" value="Unassembled WGS sequence"/>
</dbReference>
<dbReference type="AlphaFoldDB" id="A0A2R5FBZ2"/>
<name>A0A2R5FBZ2_9PROT</name>